<protein>
    <recommendedName>
        <fullName evidence="6">Ribosomal processing cysteine protease Prp</fullName>
    </recommendedName>
</protein>
<evidence type="ECO:0000256" key="1">
    <source>
        <dbReference type="ARBA" id="ARBA00022517"/>
    </source>
</evidence>
<dbReference type="InterPro" id="IPR036764">
    <property type="entry name" value="Peptidase_Prp_sf"/>
</dbReference>
<dbReference type="GO" id="GO:0008233">
    <property type="term" value="F:peptidase activity"/>
    <property type="evidence" value="ECO:0007669"/>
    <property type="project" value="UniProtKB-KW"/>
</dbReference>
<dbReference type="GO" id="GO:0006508">
    <property type="term" value="P:proteolysis"/>
    <property type="evidence" value="ECO:0007669"/>
    <property type="project" value="UniProtKB-KW"/>
</dbReference>
<dbReference type="CDD" id="cd16332">
    <property type="entry name" value="Prp-like"/>
    <property type="match status" value="1"/>
</dbReference>
<keyword evidence="3" id="KW-0378">Hydrolase</keyword>
<gene>
    <name evidence="7" type="ORF">WAK64_01220</name>
</gene>
<evidence type="ECO:0000313" key="7">
    <source>
        <dbReference type="EMBL" id="MEI5905684.1"/>
    </source>
</evidence>
<evidence type="ECO:0000256" key="6">
    <source>
        <dbReference type="ARBA" id="ARBA00044538"/>
    </source>
</evidence>
<dbReference type="PANTHER" id="PTHR39178:SF1">
    <property type="entry name" value="RIBOSOMAL-PROCESSING CYSTEINE PROTEASE PRP"/>
    <property type="match status" value="1"/>
</dbReference>
<evidence type="ECO:0000256" key="5">
    <source>
        <dbReference type="ARBA" id="ARBA00044503"/>
    </source>
</evidence>
<proteinExistence type="inferred from homology"/>
<keyword evidence="1" id="KW-0690">Ribosome biogenesis</keyword>
<keyword evidence="2 7" id="KW-0645">Protease</keyword>
<evidence type="ECO:0000256" key="4">
    <source>
        <dbReference type="ARBA" id="ARBA00022807"/>
    </source>
</evidence>
<evidence type="ECO:0000256" key="2">
    <source>
        <dbReference type="ARBA" id="ARBA00022670"/>
    </source>
</evidence>
<name>A0ABU8H928_9BACI</name>
<dbReference type="EMBL" id="JBBAXC010000001">
    <property type="protein sequence ID" value="MEI5905684.1"/>
    <property type="molecule type" value="Genomic_DNA"/>
</dbReference>
<accession>A0ABU8H928</accession>
<comment type="similarity">
    <text evidence="5">Belongs to the Prp family.</text>
</comment>
<dbReference type="Gene3D" id="3.30.70.1490">
    <property type="entry name" value="Cysteine protease Prp"/>
    <property type="match status" value="1"/>
</dbReference>
<dbReference type="NCBIfam" id="NF011126">
    <property type="entry name" value="PRK14553.1-6"/>
    <property type="match status" value="1"/>
</dbReference>
<keyword evidence="4" id="KW-0788">Thiol protease</keyword>
<dbReference type="RefSeq" id="WP_336585098.1">
    <property type="nucleotide sequence ID" value="NZ_JBBAXC010000001.1"/>
</dbReference>
<dbReference type="InterPro" id="IPR007422">
    <property type="entry name" value="Peptidase_Prp"/>
</dbReference>
<dbReference type="Pfam" id="PF04327">
    <property type="entry name" value="Peptidase_Prp"/>
    <property type="match status" value="1"/>
</dbReference>
<dbReference type="PANTHER" id="PTHR39178">
    <property type="entry name" value="HYPOTHETICAL RIBOSOME-ASSOCIATED PROTEIN"/>
    <property type="match status" value="1"/>
</dbReference>
<evidence type="ECO:0000256" key="3">
    <source>
        <dbReference type="ARBA" id="ARBA00022801"/>
    </source>
</evidence>
<comment type="caution">
    <text evidence="7">The sequence shown here is derived from an EMBL/GenBank/DDBJ whole genome shotgun (WGS) entry which is preliminary data.</text>
</comment>
<sequence>MINIVITKSSIDSERITSFTMEGHANFAEHGQDIVCAGASAVSIGTINAIEEITGKEPVVYQSPDGGFLHFELPESLSEKEDEQVQLLLKGMVVSLETIQQDYKKYMKLTFKQ</sequence>
<dbReference type="Proteomes" id="UP001312865">
    <property type="component" value="Unassembled WGS sequence"/>
</dbReference>
<evidence type="ECO:0000313" key="8">
    <source>
        <dbReference type="Proteomes" id="UP001312865"/>
    </source>
</evidence>
<organism evidence="7 8">
    <name type="scientific">Bacillus spongiae</name>
    <dbReference type="NCBI Taxonomy" id="2683610"/>
    <lineage>
        <taxon>Bacteria</taxon>
        <taxon>Bacillati</taxon>
        <taxon>Bacillota</taxon>
        <taxon>Bacilli</taxon>
        <taxon>Bacillales</taxon>
        <taxon>Bacillaceae</taxon>
        <taxon>Bacillus</taxon>
    </lineage>
</organism>
<reference evidence="7 8" key="1">
    <citation type="journal article" date="2018" name="J. Microbiol.">
        <title>Bacillus spongiae sp. nov., isolated from sponge of Jeju Island.</title>
        <authorList>
            <person name="Lee G.E."/>
            <person name="Im W.T."/>
            <person name="Park J.S."/>
        </authorList>
    </citation>
    <scope>NUCLEOTIDE SEQUENCE [LARGE SCALE GENOMIC DNA]</scope>
    <source>
        <strain evidence="7 8">135PIL107-10</strain>
    </source>
</reference>
<dbReference type="SUPFAM" id="SSF118010">
    <property type="entry name" value="TM1457-like"/>
    <property type="match status" value="1"/>
</dbReference>
<keyword evidence="8" id="KW-1185">Reference proteome</keyword>